<feature type="region of interest" description="Disordered" evidence="1">
    <location>
        <begin position="48"/>
        <end position="109"/>
    </location>
</feature>
<dbReference type="Proteomes" id="UP000799770">
    <property type="component" value="Unassembled WGS sequence"/>
</dbReference>
<feature type="transmembrane region" description="Helical" evidence="2">
    <location>
        <begin position="20"/>
        <end position="38"/>
    </location>
</feature>
<reference evidence="3" key="1">
    <citation type="journal article" date="2020" name="Stud. Mycol.">
        <title>101 Dothideomycetes genomes: a test case for predicting lifestyles and emergence of pathogens.</title>
        <authorList>
            <person name="Haridas S."/>
            <person name="Albert R."/>
            <person name="Binder M."/>
            <person name="Bloem J."/>
            <person name="Labutti K."/>
            <person name="Salamov A."/>
            <person name="Andreopoulos B."/>
            <person name="Baker S."/>
            <person name="Barry K."/>
            <person name="Bills G."/>
            <person name="Bluhm B."/>
            <person name="Cannon C."/>
            <person name="Castanera R."/>
            <person name="Culley D."/>
            <person name="Daum C."/>
            <person name="Ezra D."/>
            <person name="Gonzalez J."/>
            <person name="Henrissat B."/>
            <person name="Kuo A."/>
            <person name="Liang C."/>
            <person name="Lipzen A."/>
            <person name="Lutzoni F."/>
            <person name="Magnuson J."/>
            <person name="Mondo S."/>
            <person name="Nolan M."/>
            <person name="Ohm R."/>
            <person name="Pangilinan J."/>
            <person name="Park H.-J."/>
            <person name="Ramirez L."/>
            <person name="Alfaro M."/>
            <person name="Sun H."/>
            <person name="Tritt A."/>
            <person name="Yoshinaga Y."/>
            <person name="Zwiers L.-H."/>
            <person name="Turgeon B."/>
            <person name="Goodwin S."/>
            <person name="Spatafora J."/>
            <person name="Crous P."/>
            <person name="Grigoriev I."/>
        </authorList>
    </citation>
    <scope>NUCLEOTIDE SEQUENCE</scope>
    <source>
        <strain evidence="3">CBS 627.86</strain>
    </source>
</reference>
<keyword evidence="4" id="KW-1185">Reference proteome</keyword>
<keyword evidence="2" id="KW-0472">Membrane</keyword>
<name>A0A6A5ZL28_9PLEO</name>
<dbReference type="EMBL" id="ML977316">
    <property type="protein sequence ID" value="KAF2118961.1"/>
    <property type="molecule type" value="Genomic_DNA"/>
</dbReference>
<evidence type="ECO:0000313" key="4">
    <source>
        <dbReference type="Proteomes" id="UP000799770"/>
    </source>
</evidence>
<evidence type="ECO:0000256" key="2">
    <source>
        <dbReference type="SAM" id="Phobius"/>
    </source>
</evidence>
<evidence type="ECO:0000256" key="1">
    <source>
        <dbReference type="SAM" id="MobiDB-lite"/>
    </source>
</evidence>
<sequence length="109" mass="12306">MSSATTYTNLVPQILHNHPYIYSDVFILFIIGSTIYVYHPSLFKKKQKVPMPAQNGPGTNVDIPPKTALKIDTDSDDLPKFAEEEENKSTVEDLPYHPEDEEDALDGIR</sequence>
<feature type="compositionally biased region" description="Acidic residues" evidence="1">
    <location>
        <begin position="99"/>
        <end position="109"/>
    </location>
</feature>
<dbReference type="AlphaFoldDB" id="A0A6A5ZL28"/>
<proteinExistence type="predicted"/>
<feature type="compositionally biased region" description="Basic and acidic residues" evidence="1">
    <location>
        <begin position="69"/>
        <end position="98"/>
    </location>
</feature>
<keyword evidence="2" id="KW-1133">Transmembrane helix</keyword>
<gene>
    <name evidence="3" type="ORF">BDV96DRAFT_684588</name>
</gene>
<accession>A0A6A5ZL28</accession>
<evidence type="ECO:0000313" key="3">
    <source>
        <dbReference type="EMBL" id="KAF2118961.1"/>
    </source>
</evidence>
<protein>
    <submittedName>
        <fullName evidence="3">Uncharacterized protein</fullName>
    </submittedName>
</protein>
<organism evidence="3 4">
    <name type="scientific">Lophiotrema nucula</name>
    <dbReference type="NCBI Taxonomy" id="690887"/>
    <lineage>
        <taxon>Eukaryota</taxon>
        <taxon>Fungi</taxon>
        <taxon>Dikarya</taxon>
        <taxon>Ascomycota</taxon>
        <taxon>Pezizomycotina</taxon>
        <taxon>Dothideomycetes</taxon>
        <taxon>Pleosporomycetidae</taxon>
        <taxon>Pleosporales</taxon>
        <taxon>Lophiotremataceae</taxon>
        <taxon>Lophiotrema</taxon>
    </lineage>
</organism>
<keyword evidence="2" id="KW-0812">Transmembrane</keyword>